<feature type="transmembrane region" description="Helical" evidence="1">
    <location>
        <begin position="77"/>
        <end position="102"/>
    </location>
</feature>
<accession>A0ABT8ABB9</accession>
<dbReference type="EMBL" id="JAUFPN010000182">
    <property type="protein sequence ID" value="MDN3566746.1"/>
    <property type="molecule type" value="Genomic_DNA"/>
</dbReference>
<feature type="transmembrane region" description="Helical" evidence="1">
    <location>
        <begin position="234"/>
        <end position="254"/>
    </location>
</feature>
<dbReference type="InterPro" id="IPR036259">
    <property type="entry name" value="MFS_trans_sf"/>
</dbReference>
<evidence type="ECO:0000256" key="1">
    <source>
        <dbReference type="SAM" id="Phobius"/>
    </source>
</evidence>
<organism evidence="2 3">
    <name type="scientific">Paeniroseomonas aquatica</name>
    <dbReference type="NCBI Taxonomy" id="373043"/>
    <lineage>
        <taxon>Bacteria</taxon>
        <taxon>Pseudomonadati</taxon>
        <taxon>Pseudomonadota</taxon>
        <taxon>Alphaproteobacteria</taxon>
        <taxon>Acetobacterales</taxon>
        <taxon>Acetobacteraceae</taxon>
        <taxon>Paeniroseomonas</taxon>
    </lineage>
</organism>
<keyword evidence="1" id="KW-0812">Transmembrane</keyword>
<evidence type="ECO:0000313" key="2">
    <source>
        <dbReference type="EMBL" id="MDN3566746.1"/>
    </source>
</evidence>
<keyword evidence="1" id="KW-1133">Transmembrane helix</keyword>
<comment type="caution">
    <text evidence="2">The sequence shown here is derived from an EMBL/GenBank/DDBJ whole genome shotgun (WGS) entry which is preliminary data.</text>
</comment>
<reference evidence="3" key="1">
    <citation type="journal article" date="2019" name="Int. J. Syst. Evol. Microbiol.">
        <title>The Global Catalogue of Microorganisms (GCM) 10K type strain sequencing project: providing services to taxonomists for standard genome sequencing and annotation.</title>
        <authorList>
            <consortium name="The Broad Institute Genomics Platform"/>
            <consortium name="The Broad Institute Genome Sequencing Center for Infectious Disease"/>
            <person name="Wu L."/>
            <person name="Ma J."/>
        </authorList>
    </citation>
    <scope>NUCLEOTIDE SEQUENCE [LARGE SCALE GENOMIC DNA]</scope>
    <source>
        <strain evidence="3">CECT 7131</strain>
    </source>
</reference>
<feature type="transmembrane region" description="Helical" evidence="1">
    <location>
        <begin position="291"/>
        <end position="313"/>
    </location>
</feature>
<feature type="transmembrane region" description="Helical" evidence="1">
    <location>
        <begin position="161"/>
        <end position="181"/>
    </location>
</feature>
<evidence type="ECO:0008006" key="4">
    <source>
        <dbReference type="Google" id="ProtNLM"/>
    </source>
</evidence>
<dbReference type="Gene3D" id="1.20.1250.20">
    <property type="entry name" value="MFS general substrate transporter like domains"/>
    <property type="match status" value="2"/>
</dbReference>
<keyword evidence="1" id="KW-0472">Membrane</keyword>
<keyword evidence="3" id="KW-1185">Reference proteome</keyword>
<protein>
    <recommendedName>
        <fullName evidence="4">MFS transporter</fullName>
    </recommendedName>
</protein>
<dbReference type="RefSeq" id="WP_290318699.1">
    <property type="nucleotide sequence ID" value="NZ_JAUFPN010000182.1"/>
</dbReference>
<proteinExistence type="predicted"/>
<feature type="transmembrane region" description="Helical" evidence="1">
    <location>
        <begin position="266"/>
        <end position="285"/>
    </location>
</feature>
<gene>
    <name evidence="2" type="ORF">QWZ14_20415</name>
</gene>
<sequence length="390" mass="39467">MPPLNRFRLLTLHAALFGLSTAMAGGFAGAYLLKLGFSLPVALAAYGVLLVLRFGLRGLAITIVRRVGMAGALRLGVLIGAVEFLPLLMAGSLAGLLAWILLVSLAEAIYWPAFHATTVTTVAGDDNLGRQVAERTMVGAVVAVAGPLAGGLLLAGLGEAAGFGIAALVGLLSILPVARLGRIEAGPVPRLGEVLRGMDRRGVATFAADGWIASGLGFVWPMVMFAAMGSSYQAFGLANAAAGLVGAAVSPWCGRAIDRGQRDATLALVCAALAVSFALRAAAAWSPLAAALANVTGAAICGLYGPVLYSAVYARARRSGAPYRFHLAAEAGWDCGAAGGLFVAAAVAALVPVPALAVLPASLGIGALYLCLRAPRPARPDVLAEGIRPA</sequence>
<dbReference type="SUPFAM" id="SSF103473">
    <property type="entry name" value="MFS general substrate transporter"/>
    <property type="match status" value="1"/>
</dbReference>
<name>A0ABT8ABB9_9PROT</name>
<feature type="transmembrane region" description="Helical" evidence="1">
    <location>
        <begin position="34"/>
        <end position="56"/>
    </location>
</feature>
<feature type="transmembrane region" description="Helical" evidence="1">
    <location>
        <begin position="325"/>
        <end position="347"/>
    </location>
</feature>
<feature type="transmembrane region" description="Helical" evidence="1">
    <location>
        <begin position="202"/>
        <end position="228"/>
    </location>
</feature>
<feature type="transmembrane region" description="Helical" evidence="1">
    <location>
        <begin position="136"/>
        <end position="155"/>
    </location>
</feature>
<dbReference type="Proteomes" id="UP001529369">
    <property type="component" value="Unassembled WGS sequence"/>
</dbReference>
<feature type="transmembrane region" description="Helical" evidence="1">
    <location>
        <begin position="353"/>
        <end position="372"/>
    </location>
</feature>
<evidence type="ECO:0000313" key="3">
    <source>
        <dbReference type="Proteomes" id="UP001529369"/>
    </source>
</evidence>